<name>A0A5K1TVH5_ENTHI</name>
<feature type="region of interest" description="Disordered" evidence="1">
    <location>
        <begin position="37"/>
        <end position="57"/>
    </location>
</feature>
<comment type="caution">
    <text evidence="2">The sequence shown here is derived from an EMBL/GenBank/DDBJ whole genome shotgun (WGS) entry which is preliminary data.</text>
</comment>
<reference evidence="2 3" key="1">
    <citation type="submission" date="2016-05" db="EMBL/GenBank/DDBJ databases">
        <title>First whole genome sequencing of Entamoeba histolytica HM1:IMSS-clone-6.</title>
        <authorList>
            <person name="Mukherjee Avik.K."/>
            <person name="Izumyama S."/>
            <person name="Nakada-Tsukui K."/>
            <person name="Nozaki T."/>
        </authorList>
    </citation>
    <scope>NUCLEOTIDE SEQUENCE [LARGE SCALE GENOMIC DNA]</scope>
    <source>
        <strain evidence="2 3">HM1:IMSS clone 6</strain>
    </source>
</reference>
<proteinExistence type="predicted"/>
<dbReference type="VEuPathDB" id="AmoebaDB:EHI7A_100100"/>
<feature type="compositionally biased region" description="Basic and acidic residues" evidence="1">
    <location>
        <begin position="42"/>
        <end position="52"/>
    </location>
</feature>
<dbReference type="Proteomes" id="UP000078387">
    <property type="component" value="Unassembled WGS sequence"/>
</dbReference>
<dbReference type="VEuPathDB" id="AmoebaDB:EHI8A_153760"/>
<evidence type="ECO:0000256" key="1">
    <source>
        <dbReference type="SAM" id="MobiDB-lite"/>
    </source>
</evidence>
<protein>
    <submittedName>
        <fullName evidence="2">Uncharacterized protein</fullName>
    </submittedName>
</protein>
<organism evidence="2 3">
    <name type="scientific">Entamoeba histolytica</name>
    <dbReference type="NCBI Taxonomy" id="5759"/>
    <lineage>
        <taxon>Eukaryota</taxon>
        <taxon>Amoebozoa</taxon>
        <taxon>Evosea</taxon>
        <taxon>Archamoebae</taxon>
        <taxon>Mastigamoebida</taxon>
        <taxon>Entamoebidae</taxon>
        <taxon>Entamoeba</taxon>
    </lineage>
</organism>
<dbReference type="OMA" id="HVAMDEY"/>
<dbReference type="VEuPathDB" id="AmoebaDB:KM1_086010"/>
<dbReference type="AlphaFoldDB" id="A0A5K1TVH5"/>
<evidence type="ECO:0000313" key="3">
    <source>
        <dbReference type="Proteomes" id="UP000078387"/>
    </source>
</evidence>
<accession>A0A5K1TVH5</accession>
<dbReference type="VEuPathDB" id="AmoebaDB:EHI_113930"/>
<sequence>MNLLPPKEETLLCPISAFTQHNNVMVIEPNTFSGNHPFVLESSKDREEDNKQKPNTNSMNIKKIQKSKSFFNLLLKNRHSINKMVKQLEQLKLNTSKLQQQYLSSLIRLKTLKNSLQACPMYHVAMEEYKFQKERKTPIDFIILPPLKLKNQQSQIEVIKNQLSAPLFHSLTEDKYDEVPSSFISIPR</sequence>
<dbReference type="EMBL" id="BDEQ01000001">
    <property type="protein sequence ID" value="GAT98060.1"/>
    <property type="molecule type" value="Genomic_DNA"/>
</dbReference>
<gene>
    <name evidence="2" type="ORF">CL6EHI_113930</name>
</gene>
<dbReference type="VEuPathDB" id="AmoebaDB:EHI5A_144120"/>
<evidence type="ECO:0000313" key="2">
    <source>
        <dbReference type="EMBL" id="GAT98060.1"/>
    </source>
</evidence>